<evidence type="ECO:0000256" key="3">
    <source>
        <dbReference type="SAM" id="Coils"/>
    </source>
</evidence>
<name>A0A978VXE6_ZIZJJ</name>
<dbReference type="Gene3D" id="3.30.160.20">
    <property type="match status" value="1"/>
</dbReference>
<dbReference type="Gene3D" id="3.30.70.1660">
    <property type="match status" value="1"/>
</dbReference>
<dbReference type="PANTHER" id="PTHR43116:SF3">
    <property type="entry name" value="CLASS I PEPTIDE CHAIN RELEASE FACTOR"/>
    <property type="match status" value="1"/>
</dbReference>
<dbReference type="PANTHER" id="PTHR43116">
    <property type="entry name" value="PEPTIDE CHAIN RELEASE FACTOR 2"/>
    <property type="match status" value="1"/>
</dbReference>
<dbReference type="Pfam" id="PF00472">
    <property type="entry name" value="RF-1"/>
    <property type="match status" value="1"/>
</dbReference>
<accession>A0A978VXE6</accession>
<comment type="similarity">
    <text evidence="1">Belongs to the prokaryotic/mitochondrial release factor family.</text>
</comment>
<organism evidence="5 6">
    <name type="scientific">Ziziphus jujuba var. spinosa</name>
    <dbReference type="NCBI Taxonomy" id="714518"/>
    <lineage>
        <taxon>Eukaryota</taxon>
        <taxon>Viridiplantae</taxon>
        <taxon>Streptophyta</taxon>
        <taxon>Embryophyta</taxon>
        <taxon>Tracheophyta</taxon>
        <taxon>Spermatophyta</taxon>
        <taxon>Magnoliopsida</taxon>
        <taxon>eudicotyledons</taxon>
        <taxon>Gunneridae</taxon>
        <taxon>Pentapetalae</taxon>
        <taxon>rosids</taxon>
        <taxon>fabids</taxon>
        <taxon>Rosales</taxon>
        <taxon>Rhamnaceae</taxon>
        <taxon>Paliureae</taxon>
        <taxon>Ziziphus</taxon>
    </lineage>
</organism>
<dbReference type="SUPFAM" id="SSF75620">
    <property type="entry name" value="Release factor"/>
    <property type="match status" value="2"/>
</dbReference>
<evidence type="ECO:0000259" key="4">
    <source>
        <dbReference type="PROSITE" id="PS00745"/>
    </source>
</evidence>
<dbReference type="InterPro" id="IPR004374">
    <property type="entry name" value="PrfB"/>
</dbReference>
<reference evidence="5" key="1">
    <citation type="journal article" date="2021" name="Front. Plant Sci.">
        <title>Chromosome-Scale Genome Assembly for Chinese Sour Jujube and Insights Into Its Genome Evolution and Domestication Signature.</title>
        <authorList>
            <person name="Shen L.-Y."/>
            <person name="Luo H."/>
            <person name="Wang X.-L."/>
            <person name="Wang X.-M."/>
            <person name="Qiu X.-J."/>
            <person name="Liu H."/>
            <person name="Zhou S.-S."/>
            <person name="Jia K.-H."/>
            <person name="Nie S."/>
            <person name="Bao Y.-T."/>
            <person name="Zhang R.-G."/>
            <person name="Yun Q.-Z."/>
            <person name="Chai Y.-H."/>
            <person name="Lu J.-Y."/>
            <person name="Li Y."/>
            <person name="Zhao S.-W."/>
            <person name="Mao J.-F."/>
            <person name="Jia S.-G."/>
            <person name="Mao Y.-M."/>
        </authorList>
    </citation>
    <scope>NUCLEOTIDE SEQUENCE</scope>
    <source>
        <strain evidence="5">AT0</strain>
        <tissue evidence="5">Leaf</tissue>
    </source>
</reference>
<evidence type="ECO:0000256" key="1">
    <source>
        <dbReference type="ARBA" id="ARBA00010835"/>
    </source>
</evidence>
<dbReference type="Gene3D" id="1.20.58.410">
    <property type="entry name" value="Release factor"/>
    <property type="match status" value="1"/>
</dbReference>
<feature type="domain" description="Prokaryotic-type class I peptide chain release factors" evidence="4">
    <location>
        <begin position="374"/>
        <end position="390"/>
    </location>
</feature>
<dbReference type="InterPro" id="IPR045853">
    <property type="entry name" value="Pep_chain_release_fac_I_sf"/>
</dbReference>
<dbReference type="AlphaFoldDB" id="A0A978VXE6"/>
<protein>
    <recommendedName>
        <fullName evidence="4">Prokaryotic-type class I peptide chain release factors domain-containing protein</fullName>
    </recommendedName>
</protein>
<proteinExistence type="inferred from homology"/>
<comment type="caution">
    <text evidence="5">The sequence shown here is derived from an EMBL/GenBank/DDBJ whole genome shotgun (WGS) entry which is preliminary data.</text>
</comment>
<dbReference type="HAMAP" id="MF_00094">
    <property type="entry name" value="Rel_fac_2"/>
    <property type="match status" value="1"/>
</dbReference>
<dbReference type="EMBL" id="JAEACU010000002">
    <property type="protein sequence ID" value="KAH7543491.1"/>
    <property type="molecule type" value="Genomic_DNA"/>
</dbReference>
<feature type="coiled-coil region" evidence="3">
    <location>
        <begin position="152"/>
        <end position="200"/>
    </location>
</feature>
<dbReference type="InterPro" id="IPR005139">
    <property type="entry name" value="PCRF"/>
</dbReference>
<dbReference type="Proteomes" id="UP000813462">
    <property type="component" value="Unassembled WGS sequence"/>
</dbReference>
<dbReference type="SMART" id="SM00937">
    <property type="entry name" value="PCRF"/>
    <property type="match status" value="1"/>
</dbReference>
<dbReference type="GO" id="GO:0005737">
    <property type="term" value="C:cytoplasm"/>
    <property type="evidence" value="ECO:0007669"/>
    <property type="project" value="InterPro"/>
</dbReference>
<evidence type="ECO:0000313" key="6">
    <source>
        <dbReference type="Proteomes" id="UP000813462"/>
    </source>
</evidence>
<sequence length="505" mass="56854">MEGLLRPLFSSTTFLSPIPTTYRLRLPLQFLPPKPKCFCQFSTTFTLSINLSTPSRLPLSVFFATQESQVSVDANNETREWAMQDFYSLRKDVETTSERVEEIRASAGLQQLEQELEDLESKAAGSSFWDDRAKAQQTLLALTDVKERIKLLNEFKTKVEDAETIVKLTEEMDSTDTALLEEASSVIKELNRGLDRFELTQLLSGPYDKEGAVITITAGAGGTDAQDFLLRASFDIIRMFDGLAICRSKDIVIYKLFRLDDMAFLSFLLQDWADMLLRMYVRWGEKQRYKTRVVEKSPGEEAGIKSAIIEVEGRYAYGYLSGEKGTHRIVRQSPFNAKGLRQTSFSGVEVMPLLPEESMDVEIPEEDLEISFSRAGGKGGQNVNKVETAVRITHIPTGVTVRCTEERSQLANKIKALSRLKAKLLVIAEEQRASEIKQIRGDAVKAEWGQQIRNYVFHPYKLVKDVRTGVETSDIASVMDGELEAFIKAYLKHKYSLTLSASGVN</sequence>
<keyword evidence="3" id="KW-0175">Coiled coil</keyword>
<dbReference type="PROSITE" id="PS00745">
    <property type="entry name" value="RF_PROK_I"/>
    <property type="match status" value="1"/>
</dbReference>
<keyword evidence="2" id="KW-0648">Protein biosynthesis</keyword>
<evidence type="ECO:0000313" key="5">
    <source>
        <dbReference type="EMBL" id="KAH7543491.1"/>
    </source>
</evidence>
<dbReference type="GO" id="GO:0016149">
    <property type="term" value="F:translation release factor activity, codon specific"/>
    <property type="evidence" value="ECO:0007669"/>
    <property type="project" value="InterPro"/>
</dbReference>
<dbReference type="Pfam" id="PF03462">
    <property type="entry name" value="PCRF"/>
    <property type="match status" value="2"/>
</dbReference>
<evidence type="ECO:0000256" key="2">
    <source>
        <dbReference type="ARBA" id="ARBA00022917"/>
    </source>
</evidence>
<gene>
    <name evidence="5" type="ORF">FEM48_Zijuj02G0189700</name>
</gene>
<dbReference type="InterPro" id="IPR000352">
    <property type="entry name" value="Pep_chain_release_fac_I"/>
</dbReference>